<dbReference type="GO" id="GO:0009306">
    <property type="term" value="P:protein secretion"/>
    <property type="evidence" value="ECO:0007669"/>
    <property type="project" value="InterPro"/>
</dbReference>
<dbReference type="OrthoDB" id="9806440at2"/>
<dbReference type="GO" id="GO:0044780">
    <property type="term" value="P:bacterial-type flagellum assembly"/>
    <property type="evidence" value="ECO:0007669"/>
    <property type="project" value="InterPro"/>
</dbReference>
<keyword evidence="7 9" id="KW-0472">Membrane</keyword>
<keyword evidence="10" id="KW-0969">Cilium</keyword>
<dbReference type="Pfam" id="PF01313">
    <property type="entry name" value="Bac_export_3"/>
    <property type="match status" value="1"/>
</dbReference>
<dbReference type="InterPro" id="IPR006305">
    <property type="entry name" value="FliQ"/>
</dbReference>
<reference evidence="10" key="1">
    <citation type="submission" date="2016-11" db="EMBL/GenBank/DDBJ databases">
        <authorList>
            <person name="Varghese N."/>
            <person name="Submissions S."/>
        </authorList>
    </citation>
    <scope>NUCLEOTIDE SEQUENCE [LARGE SCALE GENOMIC DNA]</scope>
    <source>
        <strain evidence="10">DSM 16785</strain>
    </source>
</reference>
<keyword evidence="4 9" id="KW-1003">Cell membrane</keyword>
<keyword evidence="10" id="KW-0282">Flagellum</keyword>
<dbReference type="Proteomes" id="UP000184334">
    <property type="component" value="Unassembled WGS sequence"/>
</dbReference>
<name>A0A1M4X5A5_MARH1</name>
<evidence type="ECO:0000313" key="11">
    <source>
        <dbReference type="Proteomes" id="UP000184334"/>
    </source>
</evidence>
<evidence type="ECO:0000256" key="3">
    <source>
        <dbReference type="ARBA" id="ARBA00021718"/>
    </source>
</evidence>
<organism evidence="10 11">
    <name type="scientific">Marinitoga hydrogenitolerans (strain DSM 16785 / JCM 12826 / AT1271)</name>
    <dbReference type="NCBI Taxonomy" id="1122195"/>
    <lineage>
        <taxon>Bacteria</taxon>
        <taxon>Thermotogati</taxon>
        <taxon>Thermotogota</taxon>
        <taxon>Thermotogae</taxon>
        <taxon>Petrotogales</taxon>
        <taxon>Petrotogaceae</taxon>
        <taxon>Marinitoga</taxon>
    </lineage>
</organism>
<feature type="transmembrane region" description="Helical" evidence="9">
    <location>
        <begin position="12"/>
        <end position="39"/>
    </location>
</feature>
<comment type="caution">
    <text evidence="10">The sequence shown here is derived from an EMBL/GenBank/DDBJ whole genome shotgun (WGS) entry which is preliminary data.</text>
</comment>
<dbReference type="PANTHER" id="PTHR34040:SF2">
    <property type="entry name" value="FLAGELLAR BIOSYNTHETIC PROTEIN FLIQ"/>
    <property type="match status" value="1"/>
</dbReference>
<dbReference type="PANTHER" id="PTHR34040">
    <property type="entry name" value="FLAGELLAR BIOSYNTHETIC PROTEIN FLIQ"/>
    <property type="match status" value="1"/>
</dbReference>
<evidence type="ECO:0000256" key="2">
    <source>
        <dbReference type="ARBA" id="ARBA00006156"/>
    </source>
</evidence>
<keyword evidence="11" id="KW-1185">Reference proteome</keyword>
<dbReference type="GO" id="GO:0009425">
    <property type="term" value="C:bacterial-type flagellum basal body"/>
    <property type="evidence" value="ECO:0007669"/>
    <property type="project" value="UniProtKB-SubCell"/>
</dbReference>
<comment type="subcellular location">
    <subcellularLocation>
        <location evidence="1 9">Cell membrane</location>
        <topology evidence="1">Multi-pass membrane protein</topology>
    </subcellularLocation>
    <subcellularLocation>
        <location evidence="9">Bacterial flagellum basal body</location>
    </subcellularLocation>
</comment>
<feature type="transmembrane region" description="Helical" evidence="9">
    <location>
        <begin position="51"/>
        <end position="70"/>
    </location>
</feature>
<evidence type="ECO:0000256" key="8">
    <source>
        <dbReference type="ARBA" id="ARBA00023143"/>
    </source>
</evidence>
<protein>
    <recommendedName>
        <fullName evidence="3 9">Flagellar biosynthetic protein FliQ</fullName>
    </recommendedName>
</protein>
<evidence type="ECO:0000256" key="1">
    <source>
        <dbReference type="ARBA" id="ARBA00004651"/>
    </source>
</evidence>
<dbReference type="AlphaFoldDB" id="A0A1M4X5A5"/>
<evidence type="ECO:0000256" key="4">
    <source>
        <dbReference type="ARBA" id="ARBA00022475"/>
    </source>
</evidence>
<dbReference type="PIRSF" id="PIRSF004669">
    <property type="entry name" value="FliQ"/>
    <property type="match status" value="1"/>
</dbReference>
<dbReference type="NCBIfam" id="TIGR01402">
    <property type="entry name" value="fliQ"/>
    <property type="match status" value="1"/>
</dbReference>
<dbReference type="GO" id="GO:0005886">
    <property type="term" value="C:plasma membrane"/>
    <property type="evidence" value="ECO:0007669"/>
    <property type="project" value="UniProtKB-SubCell"/>
</dbReference>
<dbReference type="RefSeq" id="WP_072864754.1">
    <property type="nucleotide sequence ID" value="NZ_FQUI01000020.1"/>
</dbReference>
<dbReference type="InterPro" id="IPR002191">
    <property type="entry name" value="Bac_export_3"/>
</dbReference>
<dbReference type="STRING" id="1122195.SAMN02745164_01339"/>
<evidence type="ECO:0000256" key="6">
    <source>
        <dbReference type="ARBA" id="ARBA00022989"/>
    </source>
</evidence>
<keyword evidence="5 9" id="KW-0812">Transmembrane</keyword>
<keyword evidence="10" id="KW-0966">Cell projection</keyword>
<accession>A0A1M4X5A5</accession>
<sequence length="88" mass="9902">MTLETFIDVFRYAISVFLSIISPILLVSLGVGLIISIFQTITSINEQTLTFAPKIIITFLAVGLLFGWIAQKLMDFTYEILTTYFGMI</sequence>
<evidence type="ECO:0000256" key="7">
    <source>
        <dbReference type="ARBA" id="ARBA00023136"/>
    </source>
</evidence>
<gene>
    <name evidence="9" type="primary">fliQ</name>
    <name evidence="10" type="ORF">SAMN02745164_01339</name>
</gene>
<dbReference type="EMBL" id="FQUI01000020">
    <property type="protein sequence ID" value="SHE88684.1"/>
    <property type="molecule type" value="Genomic_DNA"/>
</dbReference>
<evidence type="ECO:0000256" key="9">
    <source>
        <dbReference type="RuleBase" id="RU364090"/>
    </source>
</evidence>
<evidence type="ECO:0000256" key="5">
    <source>
        <dbReference type="ARBA" id="ARBA00022692"/>
    </source>
</evidence>
<comment type="function">
    <text evidence="9">Role in flagellar biosynthesis.</text>
</comment>
<comment type="similarity">
    <text evidence="2 9">Belongs to the FliQ/MopD/SpaQ family.</text>
</comment>
<proteinExistence type="inferred from homology"/>
<evidence type="ECO:0000313" key="10">
    <source>
        <dbReference type="EMBL" id="SHE88684.1"/>
    </source>
</evidence>
<keyword evidence="8 9" id="KW-0975">Bacterial flagellum</keyword>
<keyword evidence="6 9" id="KW-1133">Transmembrane helix</keyword>
<dbReference type="PRINTS" id="PR00952">
    <property type="entry name" value="TYPE3IMQPROT"/>
</dbReference>